<evidence type="ECO:0000256" key="3">
    <source>
        <dbReference type="ARBA" id="ARBA00022448"/>
    </source>
</evidence>
<dbReference type="PROSITE" id="PS01219">
    <property type="entry name" value="AMMONIUM_TRANSP"/>
    <property type="match status" value="1"/>
</dbReference>
<evidence type="ECO:0000256" key="5">
    <source>
        <dbReference type="ARBA" id="ARBA00022989"/>
    </source>
</evidence>
<evidence type="ECO:0000256" key="4">
    <source>
        <dbReference type="ARBA" id="ARBA00022692"/>
    </source>
</evidence>
<feature type="transmembrane region" description="Helical" evidence="8">
    <location>
        <begin position="184"/>
        <end position="205"/>
    </location>
</feature>
<evidence type="ECO:0000256" key="6">
    <source>
        <dbReference type="ARBA" id="ARBA00023136"/>
    </source>
</evidence>
<feature type="transmembrane region" description="Helical" evidence="8">
    <location>
        <begin position="376"/>
        <end position="397"/>
    </location>
</feature>
<dbReference type="InterPro" id="IPR001905">
    <property type="entry name" value="Ammonium_transpt"/>
</dbReference>
<comment type="subcellular location">
    <subcellularLocation>
        <location evidence="1">Membrane</location>
        <topology evidence="1">Multi-pass membrane protein</topology>
    </subcellularLocation>
</comment>
<dbReference type="SUPFAM" id="SSF111352">
    <property type="entry name" value="Ammonium transporter"/>
    <property type="match status" value="1"/>
</dbReference>
<dbReference type="GO" id="GO:0008519">
    <property type="term" value="F:ammonium channel activity"/>
    <property type="evidence" value="ECO:0007669"/>
    <property type="project" value="InterPro"/>
</dbReference>
<feature type="transmembrane region" description="Helical" evidence="8">
    <location>
        <begin position="150"/>
        <end position="172"/>
    </location>
</feature>
<evidence type="ECO:0000256" key="7">
    <source>
        <dbReference type="ARBA" id="ARBA00023177"/>
    </source>
</evidence>
<keyword evidence="6 8" id="KW-0472">Membrane</keyword>
<dbReference type="InterPro" id="IPR018047">
    <property type="entry name" value="Ammonium_transpt_CS"/>
</dbReference>
<feature type="transmembrane region" description="Helical" evidence="8">
    <location>
        <begin position="344"/>
        <end position="364"/>
    </location>
</feature>
<dbReference type="NCBIfam" id="TIGR00836">
    <property type="entry name" value="amt"/>
    <property type="match status" value="1"/>
</dbReference>
<feature type="domain" description="Ammonium transporter AmtB-like" evidence="9">
    <location>
        <begin position="34"/>
        <end position="422"/>
    </location>
</feature>
<dbReference type="PANTHER" id="PTHR43029:SF10">
    <property type="entry name" value="AMMONIUM TRANSPORTER MEP2"/>
    <property type="match status" value="1"/>
</dbReference>
<evidence type="ECO:0000256" key="8">
    <source>
        <dbReference type="SAM" id="Phobius"/>
    </source>
</evidence>
<dbReference type="InterPro" id="IPR024041">
    <property type="entry name" value="NH4_transpt_AmtB-like_dom"/>
</dbReference>
<feature type="transmembrane region" description="Helical" evidence="8">
    <location>
        <begin position="121"/>
        <end position="143"/>
    </location>
</feature>
<feature type="transmembrane region" description="Helical" evidence="8">
    <location>
        <begin position="225"/>
        <end position="246"/>
    </location>
</feature>
<keyword evidence="7" id="KW-0924">Ammonia transport</keyword>
<organism evidence="10">
    <name type="scientific">hydrocarbon metagenome</name>
    <dbReference type="NCBI Taxonomy" id="938273"/>
    <lineage>
        <taxon>unclassified sequences</taxon>
        <taxon>metagenomes</taxon>
        <taxon>ecological metagenomes</taxon>
    </lineage>
</organism>
<keyword evidence="3" id="KW-0813">Transport</keyword>
<accession>A0A0W8EQ14</accession>
<name>A0A0W8EQ14_9ZZZZ</name>
<gene>
    <name evidence="10" type="ORF">ASZ90_016544</name>
</gene>
<sequence length="423" mass="44001">MERTGDCISRIEPRYPGKKDLHGERMTLDTGTTAWLLASTALVMLMTPGVGFFYGGLVRRKNFISMVALSFIAFALVSIQWVLLGYSLAFGPDIGGFIGNLDHLGLEGIGMAAGEGGYPELLFVAFQLVFAGITIAIVTSGFAERVKLSAFILFALLWTTLVYDPLAHWVWGGGWAAQFGALDFAGGTVVHISSGFAALAVALVIGKRAGFGQYSMEPHNIPMTLLGAALLWFGWFGFNAGSALAADGLAANALLVTNTSAAAGALAWLAASWFRGKPSSLGMISGAIAGLVAITPAAGYVGVVPSIAIGAIGGLICYAAMLFRLKKGLDESLDAWAVHGMGGLWGAVATGIFATAAIGGYSGLLEGNIGQFTANVVGALSALVYAFVVTLVLAYVIDRAIGLRVSEDEEYVGLDISQHGERA</sequence>
<dbReference type="PANTHER" id="PTHR43029">
    <property type="entry name" value="AMMONIUM TRANSPORTER MEP2"/>
    <property type="match status" value="1"/>
</dbReference>
<reference evidence="10" key="1">
    <citation type="journal article" date="2015" name="Proc. Natl. Acad. Sci. U.S.A.">
        <title>Networks of energetic and metabolic interactions define dynamics in microbial communities.</title>
        <authorList>
            <person name="Embree M."/>
            <person name="Liu J.K."/>
            <person name="Al-Bassam M.M."/>
            <person name="Zengler K."/>
        </authorList>
    </citation>
    <scope>NUCLEOTIDE SEQUENCE</scope>
</reference>
<comment type="caution">
    <text evidence="10">The sequence shown here is derived from an EMBL/GenBank/DDBJ whole genome shotgun (WGS) entry which is preliminary data.</text>
</comment>
<dbReference type="AlphaFoldDB" id="A0A0W8EQ14"/>
<feature type="transmembrane region" description="Helical" evidence="8">
    <location>
        <begin position="252"/>
        <end position="274"/>
    </location>
</feature>
<evidence type="ECO:0000313" key="10">
    <source>
        <dbReference type="EMBL" id="KUG10530.1"/>
    </source>
</evidence>
<dbReference type="EMBL" id="LNQE01001739">
    <property type="protein sequence ID" value="KUG10530.1"/>
    <property type="molecule type" value="Genomic_DNA"/>
</dbReference>
<dbReference type="Pfam" id="PF00909">
    <property type="entry name" value="Ammonium_transp"/>
    <property type="match status" value="1"/>
</dbReference>
<feature type="transmembrane region" description="Helical" evidence="8">
    <location>
        <begin position="63"/>
        <end position="83"/>
    </location>
</feature>
<keyword evidence="4 8" id="KW-0812">Transmembrane</keyword>
<protein>
    <submittedName>
        <fullName evidence="10">Ammonium transporter</fullName>
    </submittedName>
</protein>
<comment type="similarity">
    <text evidence="2">Belongs to the ammonia transporter channel (TC 1.A.11.2) family.</text>
</comment>
<dbReference type="InterPro" id="IPR029020">
    <property type="entry name" value="Ammonium/urea_transptr"/>
</dbReference>
<evidence type="ECO:0000256" key="1">
    <source>
        <dbReference type="ARBA" id="ARBA00004141"/>
    </source>
</evidence>
<evidence type="ECO:0000259" key="9">
    <source>
        <dbReference type="Pfam" id="PF00909"/>
    </source>
</evidence>
<feature type="transmembrane region" description="Helical" evidence="8">
    <location>
        <begin position="34"/>
        <end position="56"/>
    </location>
</feature>
<feature type="transmembrane region" description="Helical" evidence="8">
    <location>
        <begin position="307"/>
        <end position="323"/>
    </location>
</feature>
<feature type="transmembrane region" description="Helical" evidence="8">
    <location>
        <begin position="281"/>
        <end position="301"/>
    </location>
</feature>
<dbReference type="GO" id="GO:0005886">
    <property type="term" value="C:plasma membrane"/>
    <property type="evidence" value="ECO:0007669"/>
    <property type="project" value="TreeGrafter"/>
</dbReference>
<keyword evidence="5 8" id="KW-1133">Transmembrane helix</keyword>
<proteinExistence type="inferred from homology"/>
<dbReference type="Gene3D" id="1.10.3430.10">
    <property type="entry name" value="Ammonium transporter AmtB like domains"/>
    <property type="match status" value="1"/>
</dbReference>
<evidence type="ECO:0000256" key="2">
    <source>
        <dbReference type="ARBA" id="ARBA00005887"/>
    </source>
</evidence>